<feature type="domain" description="HPt" evidence="3">
    <location>
        <begin position="136"/>
        <end position="229"/>
    </location>
</feature>
<accession>A0ABX8UYG8</accession>
<dbReference type="SUPFAM" id="SSF47226">
    <property type="entry name" value="Histidine-containing phosphotransfer domain, HPT domain"/>
    <property type="match status" value="1"/>
</dbReference>
<dbReference type="PROSITE" id="PS50894">
    <property type="entry name" value="HPT"/>
    <property type="match status" value="1"/>
</dbReference>
<dbReference type="Gene3D" id="1.20.120.160">
    <property type="entry name" value="HPT domain"/>
    <property type="match status" value="1"/>
</dbReference>
<evidence type="ECO:0000259" key="3">
    <source>
        <dbReference type="PROSITE" id="PS50894"/>
    </source>
</evidence>
<evidence type="ECO:0000256" key="2">
    <source>
        <dbReference type="PROSITE-ProRule" id="PRU00110"/>
    </source>
</evidence>
<keyword evidence="5" id="KW-1185">Reference proteome</keyword>
<evidence type="ECO:0000256" key="1">
    <source>
        <dbReference type="ARBA" id="ARBA00023012"/>
    </source>
</evidence>
<dbReference type="InterPro" id="IPR008207">
    <property type="entry name" value="Sig_transdc_His_kin_Hpt_dom"/>
</dbReference>
<organism evidence="4 5">
    <name type="scientific">Paraburkholderia edwinii</name>
    <dbReference type="NCBI Taxonomy" id="2861782"/>
    <lineage>
        <taxon>Bacteria</taxon>
        <taxon>Pseudomonadati</taxon>
        <taxon>Pseudomonadota</taxon>
        <taxon>Betaproteobacteria</taxon>
        <taxon>Burkholderiales</taxon>
        <taxon>Burkholderiaceae</taxon>
        <taxon>Paraburkholderia</taxon>
    </lineage>
</organism>
<feature type="modified residue" description="Phosphohistidine" evidence="2">
    <location>
        <position position="175"/>
    </location>
</feature>
<name>A0ABX8UYG8_9BURK</name>
<evidence type="ECO:0000313" key="5">
    <source>
        <dbReference type="Proteomes" id="UP000826462"/>
    </source>
</evidence>
<keyword evidence="1" id="KW-0902">Two-component regulatory system</keyword>
<dbReference type="EMBL" id="CP080096">
    <property type="protein sequence ID" value="QYD72402.1"/>
    <property type="molecule type" value="Genomic_DNA"/>
</dbReference>
<sequence>MPLAERRAVSASTFAPQTRRVDIAREPFASGDVAEGGQWAVRLTVLTCEPQQIGSALAHAGVSSDTHDMRFAFLKEREHDTLAAELNSTFAGGLPVPVPVTLDTGSVKAQGRCAVVLIASDRRSLRARIDTLSCGDETIAAEFMRILIDTNCDALTSLNEAACGAQWTEFGKIAHRLNGSLKLIRCANVIGLASRMEQAALRGDAMKARAILPVFASVVQSVNAVMEQMLERSGYSAVQGC</sequence>
<reference evidence="4 5" key="1">
    <citation type="submission" date="2021-07" db="EMBL/GenBank/DDBJ databases">
        <title>Paraburkholderia edwinii protects Aspergillus sp. from phenazines by acting as a toxin sponge.</title>
        <authorList>
            <person name="Dahlstrom K.M."/>
            <person name="Newman D.K."/>
        </authorList>
    </citation>
    <scope>NUCLEOTIDE SEQUENCE [LARGE SCALE GENOMIC DNA]</scope>
    <source>
        <strain evidence="4 5">Pe01</strain>
    </source>
</reference>
<protein>
    <recommendedName>
        <fullName evidence="3">HPt domain-containing protein</fullName>
    </recommendedName>
</protein>
<keyword evidence="2" id="KW-0597">Phosphoprotein</keyword>
<gene>
    <name evidence="4" type="ORF">KZJ38_21985</name>
</gene>
<dbReference type="RefSeq" id="WP_219801826.1">
    <property type="nucleotide sequence ID" value="NZ_CP080096.1"/>
</dbReference>
<proteinExistence type="predicted"/>
<evidence type="ECO:0000313" key="4">
    <source>
        <dbReference type="EMBL" id="QYD72402.1"/>
    </source>
</evidence>
<dbReference type="Proteomes" id="UP000826462">
    <property type="component" value="Chromosome 2"/>
</dbReference>
<dbReference type="InterPro" id="IPR036641">
    <property type="entry name" value="HPT_dom_sf"/>
</dbReference>